<reference evidence="1" key="1">
    <citation type="submission" date="2018-05" db="EMBL/GenBank/DDBJ databases">
        <authorList>
            <person name="Lanie J.A."/>
            <person name="Ng W.-L."/>
            <person name="Kazmierczak K.M."/>
            <person name="Andrzejewski T.M."/>
            <person name="Davidsen T.M."/>
            <person name="Wayne K.J."/>
            <person name="Tettelin H."/>
            <person name="Glass J.I."/>
            <person name="Rusch D."/>
            <person name="Podicherti R."/>
            <person name="Tsui H.-C.T."/>
            <person name="Winkler M.E."/>
        </authorList>
    </citation>
    <scope>NUCLEOTIDE SEQUENCE</scope>
</reference>
<evidence type="ECO:0000313" key="1">
    <source>
        <dbReference type="EMBL" id="SVD90644.1"/>
    </source>
</evidence>
<feature type="non-terminal residue" evidence="1">
    <location>
        <position position="259"/>
    </location>
</feature>
<protein>
    <submittedName>
        <fullName evidence="1">Uncharacterized protein</fullName>
    </submittedName>
</protein>
<organism evidence="1">
    <name type="scientific">marine metagenome</name>
    <dbReference type="NCBI Taxonomy" id="408172"/>
    <lineage>
        <taxon>unclassified sequences</taxon>
        <taxon>metagenomes</taxon>
        <taxon>ecological metagenomes</taxon>
    </lineage>
</organism>
<gene>
    <name evidence="1" type="ORF">METZ01_LOCUS443498</name>
</gene>
<dbReference type="Pfam" id="PF06082">
    <property type="entry name" value="YjbH"/>
    <property type="match status" value="1"/>
</dbReference>
<accession>A0A382Z567</accession>
<dbReference type="EMBL" id="UINC01181117">
    <property type="protein sequence ID" value="SVD90644.1"/>
    <property type="molecule type" value="Genomic_DNA"/>
</dbReference>
<proteinExistence type="predicted"/>
<name>A0A382Z567_9ZZZZ</name>
<feature type="non-terminal residue" evidence="1">
    <location>
        <position position="1"/>
    </location>
</feature>
<dbReference type="AlphaFoldDB" id="A0A382Z567"/>
<sequence length="259" mass="29149">IRGGYTERGGKINLNRFFSGKNTSIFGGFEYFTPIDNLSLKLEYDTSDYSNIIGLETVFNETGDIFELDSRFNYAMNYRVNLGERDKLDLSLGFVRGNTVYANLAVHSNLNFIGAPKIIMGSEQLRESSLESYTSLNQDWKKYLTDTIIWEMGNAGFVTHNIIYNDNEIAAEISQARFQKTTQALDLASRILANNAPKNINQITVINIDNGLETLRSSIDKDSLVKAVRAGALPEELLVFNDIKTLDDNVAFGENDYLY</sequence>
<dbReference type="InterPro" id="IPR010344">
    <property type="entry name" value="YbjH"/>
</dbReference>